<gene>
    <name evidence="1" type="ORF">FJSC11DRAFT_4585</name>
</gene>
<name>G6G0D6_9CYAN</name>
<dbReference type="Proteomes" id="UP000004344">
    <property type="component" value="Unassembled WGS sequence"/>
</dbReference>
<evidence type="ECO:0000313" key="1">
    <source>
        <dbReference type="EMBL" id="EHC08386.1"/>
    </source>
</evidence>
<dbReference type="EMBL" id="AGIZ01000021">
    <property type="protein sequence ID" value="EHC08386.1"/>
    <property type="molecule type" value="Genomic_DNA"/>
</dbReference>
<comment type="caution">
    <text evidence="1">The sequence shown here is derived from an EMBL/GenBank/DDBJ whole genome shotgun (WGS) entry which is preliminary data.</text>
</comment>
<accession>G6G0D6</accession>
<reference evidence="1 2" key="1">
    <citation type="submission" date="2011-09" db="EMBL/GenBank/DDBJ databases">
        <title>The draft genome of Fischerella sp. JSC-11.</title>
        <authorList>
            <consortium name="US DOE Joint Genome Institute (JGI-PGF)"/>
            <person name="Lucas S."/>
            <person name="Han J."/>
            <person name="Lapidus A."/>
            <person name="Cheng J.-F."/>
            <person name="Goodwin L."/>
            <person name="Pitluck S."/>
            <person name="Peters L."/>
            <person name="Land M.L."/>
            <person name="Hauser L."/>
            <person name="Sarkisova S."/>
            <person name="Bryant D.A."/>
            <person name="Brown I."/>
            <person name="Woyke T.J."/>
        </authorList>
    </citation>
    <scope>NUCLEOTIDE SEQUENCE [LARGE SCALE GENOMIC DNA]</scope>
    <source>
        <strain evidence="1 2">JSC-11</strain>
    </source>
</reference>
<sequence length="70" mass="7527">MGRWGGGLFPRHKGATAPLGVPTVVARGVTRRTRRASRKGGVGIVVEHRYTQIHTDGLCVSNESVFICVP</sequence>
<protein>
    <submittedName>
        <fullName evidence="1">Uncharacterized protein</fullName>
    </submittedName>
</protein>
<evidence type="ECO:0000313" key="2">
    <source>
        <dbReference type="Proteomes" id="UP000004344"/>
    </source>
</evidence>
<organism evidence="1 2">
    <name type="scientific">Fischerella thermalis JSC-11</name>
    <dbReference type="NCBI Taxonomy" id="741277"/>
    <lineage>
        <taxon>Bacteria</taxon>
        <taxon>Bacillati</taxon>
        <taxon>Cyanobacteriota</taxon>
        <taxon>Cyanophyceae</taxon>
        <taxon>Nostocales</taxon>
        <taxon>Hapalosiphonaceae</taxon>
        <taxon>Fischerella</taxon>
    </lineage>
</organism>
<dbReference type="AlphaFoldDB" id="G6G0D6"/>
<keyword evidence="2" id="KW-1185">Reference proteome</keyword>
<proteinExistence type="predicted"/>